<dbReference type="Proteomes" id="UP000465241">
    <property type="component" value="Unassembled WGS sequence"/>
</dbReference>
<protein>
    <submittedName>
        <fullName evidence="1">Uncharacterized protein</fullName>
    </submittedName>
</protein>
<evidence type="ECO:0000313" key="2">
    <source>
        <dbReference type="Proteomes" id="UP000465241"/>
    </source>
</evidence>
<gene>
    <name evidence="1" type="ORF">MMUR_22220</name>
</gene>
<proteinExistence type="predicted"/>
<dbReference type="RefSeq" id="WP_193489056.1">
    <property type="nucleotide sequence ID" value="NZ_BAAAMC010000031.1"/>
</dbReference>
<dbReference type="AlphaFoldDB" id="A0A7I9WLC8"/>
<reference evidence="1 2" key="1">
    <citation type="journal article" date="2019" name="Emerg. Microbes Infect.">
        <title>Comprehensive subspecies identification of 175 nontuberculous mycobacteria species based on 7547 genomic profiles.</title>
        <authorList>
            <person name="Matsumoto Y."/>
            <person name="Kinjo T."/>
            <person name="Motooka D."/>
            <person name="Nabeya D."/>
            <person name="Jung N."/>
            <person name="Uechi K."/>
            <person name="Horii T."/>
            <person name="Iida T."/>
            <person name="Fujita J."/>
            <person name="Nakamura S."/>
        </authorList>
    </citation>
    <scope>NUCLEOTIDE SEQUENCE [LARGE SCALE GENOMIC DNA]</scope>
    <source>
        <strain evidence="1 2">JCM 13392</strain>
    </source>
</reference>
<sequence>MRQNPIKAAAEARGDGLGPIYRRLLDNERRHQDRYDGVGGQRRPRYLLDALEAREDVTVAWWRIPGHLRPAGCDGGEVLVTPDM</sequence>
<name>A0A7I9WLC8_9MYCO</name>
<evidence type="ECO:0000313" key="1">
    <source>
        <dbReference type="EMBL" id="GFG58086.1"/>
    </source>
</evidence>
<accession>A0A7I9WLC8</accession>
<keyword evidence="2" id="KW-1185">Reference proteome</keyword>
<comment type="caution">
    <text evidence="1">The sequence shown here is derived from an EMBL/GenBank/DDBJ whole genome shotgun (WGS) entry which is preliminary data.</text>
</comment>
<dbReference type="EMBL" id="BLKT01000003">
    <property type="protein sequence ID" value="GFG58086.1"/>
    <property type="molecule type" value="Genomic_DNA"/>
</dbReference>
<organism evidence="1 2">
    <name type="scientific">Mycolicibacterium murale</name>
    <dbReference type="NCBI Taxonomy" id="182220"/>
    <lineage>
        <taxon>Bacteria</taxon>
        <taxon>Bacillati</taxon>
        <taxon>Actinomycetota</taxon>
        <taxon>Actinomycetes</taxon>
        <taxon>Mycobacteriales</taxon>
        <taxon>Mycobacteriaceae</taxon>
        <taxon>Mycolicibacterium</taxon>
    </lineage>
</organism>